<dbReference type="PANTHER" id="PTHR43103">
    <property type="entry name" value="NUCLEOSIDE-DIPHOSPHATE-SUGAR EPIMERASE"/>
    <property type="match status" value="1"/>
</dbReference>
<dbReference type="Proteomes" id="UP000675781">
    <property type="component" value="Unassembled WGS sequence"/>
</dbReference>
<dbReference type="RefSeq" id="WP_212531060.1">
    <property type="nucleotide sequence ID" value="NZ_JAGSOG010000150.1"/>
</dbReference>
<evidence type="ECO:0000259" key="4">
    <source>
        <dbReference type="Pfam" id="PF01370"/>
    </source>
</evidence>
<organism evidence="5 6">
    <name type="scientific">Actinospica durhamensis</name>
    <dbReference type="NCBI Taxonomy" id="1508375"/>
    <lineage>
        <taxon>Bacteria</taxon>
        <taxon>Bacillati</taxon>
        <taxon>Actinomycetota</taxon>
        <taxon>Actinomycetes</taxon>
        <taxon>Catenulisporales</taxon>
        <taxon>Actinospicaceae</taxon>
        <taxon>Actinospica</taxon>
    </lineage>
</organism>
<dbReference type="PANTHER" id="PTHR43103:SF5">
    <property type="entry name" value="4-EPIMERASE, PUTATIVE (AFU_ORTHOLOGUE AFUA_7G00360)-RELATED"/>
    <property type="match status" value="1"/>
</dbReference>
<evidence type="ECO:0000313" key="6">
    <source>
        <dbReference type="Proteomes" id="UP000675781"/>
    </source>
</evidence>
<protein>
    <submittedName>
        <fullName evidence="5">NAD(P)-dependent oxidoreductase</fullName>
    </submittedName>
</protein>
<accession>A0A941ET66</accession>
<dbReference type="SUPFAM" id="SSF51735">
    <property type="entry name" value="NAD(P)-binding Rossmann-fold domains"/>
    <property type="match status" value="1"/>
</dbReference>
<name>A0A941ET66_9ACTN</name>
<dbReference type="InterPro" id="IPR036291">
    <property type="entry name" value="NAD(P)-bd_dom_sf"/>
</dbReference>
<evidence type="ECO:0000256" key="2">
    <source>
        <dbReference type="ARBA" id="ARBA00023002"/>
    </source>
</evidence>
<dbReference type="AlphaFoldDB" id="A0A941ET66"/>
<dbReference type="EMBL" id="JAGSOG010000150">
    <property type="protein sequence ID" value="MBR7836586.1"/>
    <property type="molecule type" value="Genomic_DNA"/>
</dbReference>
<dbReference type="Pfam" id="PF01370">
    <property type="entry name" value="Epimerase"/>
    <property type="match status" value="1"/>
</dbReference>
<keyword evidence="3" id="KW-0520">NAD</keyword>
<reference evidence="5" key="1">
    <citation type="submission" date="2021-04" db="EMBL/GenBank/DDBJ databases">
        <title>Genome based classification of Actinospica acidithermotolerans sp. nov., an actinobacterium isolated from an Indonesian hot spring.</title>
        <authorList>
            <person name="Kusuma A.B."/>
            <person name="Putra K.E."/>
            <person name="Nafisah S."/>
            <person name="Loh J."/>
            <person name="Nouioui I."/>
            <person name="Goodfellow M."/>
        </authorList>
    </citation>
    <scope>NUCLEOTIDE SEQUENCE</scope>
    <source>
        <strain evidence="5">CSCA 57</strain>
    </source>
</reference>
<feature type="domain" description="NAD-dependent epimerase/dehydratase" evidence="4">
    <location>
        <begin position="3"/>
        <end position="220"/>
    </location>
</feature>
<proteinExistence type="inferred from homology"/>
<evidence type="ECO:0000313" key="5">
    <source>
        <dbReference type="EMBL" id="MBR7836586.1"/>
    </source>
</evidence>
<dbReference type="GO" id="GO:0016491">
    <property type="term" value="F:oxidoreductase activity"/>
    <property type="evidence" value="ECO:0007669"/>
    <property type="project" value="UniProtKB-KW"/>
</dbReference>
<comment type="caution">
    <text evidence="5">The sequence shown here is derived from an EMBL/GenBank/DDBJ whole genome shotgun (WGS) entry which is preliminary data.</text>
</comment>
<comment type="similarity">
    <text evidence="1">Belongs to the NAD(P)-dependent epimerase/dehydratase family.</text>
</comment>
<evidence type="ECO:0000256" key="1">
    <source>
        <dbReference type="ARBA" id="ARBA00007637"/>
    </source>
</evidence>
<sequence length="281" mass="30028">MKVLVTGAAGTLGREVLARLRSQGWTVRADDRVPVDPGLADEVTSGDLCDPGHVGDLVAGVSAVVHVAAIPAPMLAPEREIFTNNVLSTYQVLDAAGRAGVKRIVYVSSTSALGFAYSAHGTSPLQAPVTEEHAFLAEDVYGLSKHLGERIARTVALRWDATVVSLRFPFLGAGERLRRHLASVHADPGNDRKGLWAWLDTRDAARAVEAALTRPLTGHHLINVVAPDTSSPVPTAQLMARYHPGSVLTEPIEGFGTTFSTARSRELLGFTPVHGWREQAV</sequence>
<dbReference type="InterPro" id="IPR001509">
    <property type="entry name" value="Epimerase_deHydtase"/>
</dbReference>
<keyword evidence="6" id="KW-1185">Reference proteome</keyword>
<gene>
    <name evidence="5" type="ORF">KDL01_25125</name>
</gene>
<evidence type="ECO:0000256" key="3">
    <source>
        <dbReference type="ARBA" id="ARBA00023027"/>
    </source>
</evidence>
<dbReference type="Gene3D" id="3.40.50.720">
    <property type="entry name" value="NAD(P)-binding Rossmann-like Domain"/>
    <property type="match status" value="1"/>
</dbReference>
<keyword evidence="2" id="KW-0560">Oxidoreductase</keyword>